<dbReference type="GO" id="GO:0046983">
    <property type="term" value="F:protein dimerization activity"/>
    <property type="evidence" value="ECO:0007669"/>
    <property type="project" value="InterPro"/>
</dbReference>
<dbReference type="GO" id="GO:0061564">
    <property type="term" value="P:axon development"/>
    <property type="evidence" value="ECO:0007669"/>
    <property type="project" value="TreeGrafter"/>
</dbReference>
<dbReference type="Pfam" id="PF00010">
    <property type="entry name" value="HLH"/>
    <property type="match status" value="1"/>
</dbReference>
<dbReference type="Gene3D" id="4.10.280.10">
    <property type="entry name" value="Helix-loop-helix DNA-binding domain"/>
    <property type="match status" value="1"/>
</dbReference>
<dbReference type="CDD" id="cd11390">
    <property type="entry name" value="bHLH_TS"/>
    <property type="match status" value="1"/>
</dbReference>
<dbReference type="PANTHER" id="PTHR19290">
    <property type="entry name" value="BASIC HELIX-LOOP-HELIX PROTEIN NEUROGENIN-RELATED"/>
    <property type="match status" value="1"/>
</dbReference>
<reference evidence="2" key="1">
    <citation type="submission" date="2020-11" db="EMBL/GenBank/DDBJ databases">
        <authorList>
            <person name="Tran Van P."/>
        </authorList>
    </citation>
    <scope>NUCLEOTIDE SEQUENCE</scope>
</reference>
<dbReference type="AlphaFoldDB" id="A0A7R9KI36"/>
<accession>A0A7R9KI36</accession>
<dbReference type="PROSITE" id="PS50888">
    <property type="entry name" value="BHLH"/>
    <property type="match status" value="1"/>
</dbReference>
<evidence type="ECO:0000313" key="2">
    <source>
        <dbReference type="EMBL" id="CAD7623490.1"/>
    </source>
</evidence>
<gene>
    <name evidence="2" type="ORF">OSB1V03_LOCUS3945</name>
</gene>
<organism evidence="2">
    <name type="scientific">Medioppia subpectinata</name>
    <dbReference type="NCBI Taxonomy" id="1979941"/>
    <lineage>
        <taxon>Eukaryota</taxon>
        <taxon>Metazoa</taxon>
        <taxon>Ecdysozoa</taxon>
        <taxon>Arthropoda</taxon>
        <taxon>Chelicerata</taxon>
        <taxon>Arachnida</taxon>
        <taxon>Acari</taxon>
        <taxon>Acariformes</taxon>
        <taxon>Sarcoptiformes</taxon>
        <taxon>Oribatida</taxon>
        <taxon>Brachypylina</taxon>
        <taxon>Oppioidea</taxon>
        <taxon>Oppiidae</taxon>
        <taxon>Medioppia</taxon>
    </lineage>
</organism>
<dbReference type="EMBL" id="CAJPIZ010001687">
    <property type="protein sequence ID" value="CAG2103920.1"/>
    <property type="molecule type" value="Genomic_DNA"/>
</dbReference>
<dbReference type="InterPro" id="IPR036638">
    <property type="entry name" value="HLH_DNA-bd_sf"/>
</dbReference>
<sequence length="166" mass="19626">MEPIVFIDSLDNISIVNLNVPSLSPSRDHLYDDFDCKHASALLSDHLDEECPQESPFAFDLHDDPMDASYRSHHRRTTSSLDKVRTWKKYKNKKHLSQLELDRKRDLANKQERRRMHRLNDALNRLRAVIPAELQHPPPRRLSKIKTLQSAIKYIRRLQELLRDNN</sequence>
<dbReference type="OrthoDB" id="6241467at2759"/>
<dbReference type="GO" id="GO:0000981">
    <property type="term" value="F:DNA-binding transcription factor activity, RNA polymerase II-specific"/>
    <property type="evidence" value="ECO:0007669"/>
    <property type="project" value="TreeGrafter"/>
</dbReference>
<dbReference type="InterPro" id="IPR050359">
    <property type="entry name" value="bHLH_transcription_factors"/>
</dbReference>
<dbReference type="PANTHER" id="PTHR19290:SF164">
    <property type="entry name" value="BHLH DOMAIN-CONTAINING PROTEIN"/>
    <property type="match status" value="1"/>
</dbReference>
<dbReference type="GO" id="GO:0070888">
    <property type="term" value="F:E-box binding"/>
    <property type="evidence" value="ECO:0007669"/>
    <property type="project" value="TreeGrafter"/>
</dbReference>
<dbReference type="GO" id="GO:0005634">
    <property type="term" value="C:nucleus"/>
    <property type="evidence" value="ECO:0007669"/>
    <property type="project" value="TreeGrafter"/>
</dbReference>
<dbReference type="GO" id="GO:0045944">
    <property type="term" value="P:positive regulation of transcription by RNA polymerase II"/>
    <property type="evidence" value="ECO:0007669"/>
    <property type="project" value="TreeGrafter"/>
</dbReference>
<dbReference type="Proteomes" id="UP000759131">
    <property type="component" value="Unassembled WGS sequence"/>
</dbReference>
<feature type="domain" description="BHLH" evidence="1">
    <location>
        <begin position="103"/>
        <end position="158"/>
    </location>
</feature>
<protein>
    <recommendedName>
        <fullName evidence="1">BHLH domain-containing protein</fullName>
    </recommendedName>
</protein>
<name>A0A7R9KI36_9ACAR</name>
<keyword evidence="3" id="KW-1185">Reference proteome</keyword>
<dbReference type="InterPro" id="IPR011598">
    <property type="entry name" value="bHLH_dom"/>
</dbReference>
<evidence type="ECO:0000313" key="3">
    <source>
        <dbReference type="Proteomes" id="UP000759131"/>
    </source>
</evidence>
<dbReference type="GO" id="GO:0007423">
    <property type="term" value="P:sensory organ development"/>
    <property type="evidence" value="ECO:0007669"/>
    <property type="project" value="TreeGrafter"/>
</dbReference>
<dbReference type="SMART" id="SM00353">
    <property type="entry name" value="HLH"/>
    <property type="match status" value="1"/>
</dbReference>
<proteinExistence type="predicted"/>
<evidence type="ECO:0000259" key="1">
    <source>
        <dbReference type="PROSITE" id="PS50888"/>
    </source>
</evidence>
<dbReference type="SUPFAM" id="SSF47459">
    <property type="entry name" value="HLH, helix-loop-helix DNA-binding domain"/>
    <property type="match status" value="1"/>
</dbReference>
<dbReference type="EMBL" id="OC856262">
    <property type="protein sequence ID" value="CAD7623490.1"/>
    <property type="molecule type" value="Genomic_DNA"/>
</dbReference>